<proteinExistence type="predicted"/>
<name>A0ACC3CAJ6_PYRYE</name>
<comment type="caution">
    <text evidence="1">The sequence shown here is derived from an EMBL/GenBank/DDBJ whole genome shotgun (WGS) entry which is preliminary data.</text>
</comment>
<evidence type="ECO:0000313" key="2">
    <source>
        <dbReference type="Proteomes" id="UP000798662"/>
    </source>
</evidence>
<organism evidence="1 2">
    <name type="scientific">Pyropia yezoensis</name>
    <name type="common">Susabi-nori</name>
    <name type="synonym">Porphyra yezoensis</name>
    <dbReference type="NCBI Taxonomy" id="2788"/>
    <lineage>
        <taxon>Eukaryota</taxon>
        <taxon>Rhodophyta</taxon>
        <taxon>Bangiophyceae</taxon>
        <taxon>Bangiales</taxon>
        <taxon>Bangiaceae</taxon>
        <taxon>Pyropia</taxon>
    </lineage>
</organism>
<gene>
    <name evidence="1" type="ORF">I4F81_009607</name>
</gene>
<keyword evidence="2" id="KW-1185">Reference proteome</keyword>
<reference evidence="1" key="1">
    <citation type="submission" date="2019-11" db="EMBL/GenBank/DDBJ databases">
        <title>Nori genome reveals adaptations in red seaweeds to the harsh intertidal environment.</title>
        <authorList>
            <person name="Wang D."/>
            <person name="Mao Y."/>
        </authorList>
    </citation>
    <scope>NUCLEOTIDE SEQUENCE</scope>
    <source>
        <tissue evidence="1">Gametophyte</tissue>
    </source>
</reference>
<evidence type="ECO:0000313" key="1">
    <source>
        <dbReference type="EMBL" id="KAK1867098.1"/>
    </source>
</evidence>
<accession>A0ACC3CAJ6</accession>
<sequence>MPRQRTGRVRPLRECASWVYLSAPPPPLGTGDGLAGEPHSSRRLPLALSAVNARRAARFLLDTPAVLRFDLTCTPSAGGGLSGSRLCRQWLLLPRAAGMRAPVGALGASLLLLLAAAAAATAPAAASARRPPDDMDIVIVGGGTAGCALAARLCAALPARRVVLLERGGRRNATEEFLVRSPRQAVAAWAVPSLLETFPSAPERALGRRRVQLATGATLGGGSAVNIGQWSVPLAGTVDGWGIPGLGDTAARRYFRRAARQLRVAVPRGGLRQAYVDDWLAAAARAGVPSVDDTVWPPPNRGSWVHRLTVDRAGRRRDACTAYVAPALKGVCAANLRVHQGVTVTKVLWEDDDGARAAGPTTAADGRRRRRGTRVAGVAYVASADGDAGRVRTLRARQAVISAAGAVGSPKLLQLSGIGRRRALRRAGVTPRVDLPVGERFQTRPFLGVVSEYAGVPLAAGNNASVVAAPATRRRWEAGRGGVLGVAAHAGLLRVPDGAGGYVTASFTPDAVPGEPVFGAYCMTNPSSTGRLTLADASPFSAPVVETRSLGEGHEVATLLACLRRMAAVAAAFPPAFRMRQTVPRRGRLDEAYVRASSEVSGHLVGGCQVGAVVDGGFRVKGFRNLYVVDSSAIPSIPLSAGTMASVYMLAEFAAEKLIRVFRAAAI</sequence>
<protein>
    <submittedName>
        <fullName evidence="1">Uncharacterized protein</fullName>
    </submittedName>
</protein>
<dbReference type="Proteomes" id="UP000798662">
    <property type="component" value="Chromosome 3"/>
</dbReference>
<dbReference type="EMBL" id="CM020620">
    <property type="protein sequence ID" value="KAK1867098.1"/>
    <property type="molecule type" value="Genomic_DNA"/>
</dbReference>